<reference evidence="4 5" key="1">
    <citation type="submission" date="2008-03" db="EMBL/GenBank/DDBJ databases">
        <title>The Genome Sequence of Verticillium dahliae VdLs.17.</title>
        <authorList>
            <consortium name="The Broad Institute Genome Sequencing Platform"/>
            <person name="Ma L.-J.J."/>
            <person name="Klosterman S.J."/>
            <person name="Subbarao K."/>
            <person name="Dobinson K."/>
            <person name="Veronese P."/>
            <person name="Kang S."/>
            <person name="Gold S.E."/>
            <person name="Young S."/>
            <person name="Jaffe D."/>
            <person name="Gnerre S."/>
            <person name="Berlin A."/>
            <person name="Heiman D."/>
            <person name="Hepburn T."/>
            <person name="Sykes S."/>
            <person name="Alvarado L."/>
            <person name="Kodira C.D."/>
            <person name="Lander E."/>
            <person name="Galagan J."/>
            <person name="Nusbaum C."/>
            <person name="Birren B."/>
        </authorList>
    </citation>
    <scope>NUCLEOTIDE SEQUENCE [LARGE SCALE GENOMIC DNA]</scope>
    <source>
        <strain evidence="5">VdLs.17 / ATCC MYA-4575 / FGSC 10137</strain>
    </source>
</reference>
<comment type="similarity">
    <text evidence="1">Belongs to the zinc-containing alcohol dehydrogenase family.</text>
</comment>
<dbReference type="RefSeq" id="XP_009652024.1">
    <property type="nucleotide sequence ID" value="XM_009653729.1"/>
</dbReference>
<organism evidence="4 5">
    <name type="scientific">Verticillium dahliae (strain VdLs.17 / ATCC MYA-4575 / FGSC 10137)</name>
    <name type="common">Verticillium wilt</name>
    <dbReference type="NCBI Taxonomy" id="498257"/>
    <lineage>
        <taxon>Eukaryota</taxon>
        <taxon>Fungi</taxon>
        <taxon>Dikarya</taxon>
        <taxon>Ascomycota</taxon>
        <taxon>Pezizomycotina</taxon>
        <taxon>Sordariomycetes</taxon>
        <taxon>Hypocreomycetidae</taxon>
        <taxon>Glomerellales</taxon>
        <taxon>Plectosphaerellaceae</taxon>
        <taxon>Verticillium</taxon>
    </lineage>
</organism>
<dbReference type="EMBL" id="DS572700">
    <property type="protein sequence ID" value="EGY22207.1"/>
    <property type="molecule type" value="Genomic_DNA"/>
</dbReference>
<sequence>MSVITGSGVVQRGNQLATEQIELPSLGDHHVLVKVEWAAFNPTDLAFDLNAFGDGATGCRRRIAALVWGGEIKGLGAYSTHCHADERISFRVPDTLSHSSACSIPLAANTAWLALFSQGCLALARETTAIRPPILIWGGSSTVGYFAIQMARLHGHEVITTCSPCNFELARRAGVTHVFDYNDPEVTAKTRSAAPDLAHVFDTIGSATSSATACEAMDGRPGVLCTVRPGKANKGDVPPNVKVTDVFVFTAFPKPHSYRGTAHWPVTQINMTDHELSVELYDQLPTLLADGKLVPPTVKVVGALGPETVAEAMNLNRSGKISGEKLCFRVSADAAAETEGAK</sequence>
<dbReference type="Pfam" id="PF00107">
    <property type="entry name" value="ADH_zinc_N"/>
    <property type="match status" value="1"/>
</dbReference>
<keyword evidence="5" id="KW-1185">Reference proteome</keyword>
<dbReference type="KEGG" id="vda:VDAG_03645"/>
<dbReference type="PANTHER" id="PTHR45348">
    <property type="entry name" value="HYPOTHETICAL OXIDOREDUCTASE (EUROFUNG)"/>
    <property type="match status" value="1"/>
</dbReference>
<keyword evidence="2" id="KW-0560">Oxidoreductase</keyword>
<name>G2X1N4_VERDV</name>
<dbReference type="AlphaFoldDB" id="G2X1N4"/>
<dbReference type="InterPro" id="IPR011032">
    <property type="entry name" value="GroES-like_sf"/>
</dbReference>
<dbReference type="InterPro" id="IPR020843">
    <property type="entry name" value="ER"/>
</dbReference>
<dbReference type="SMART" id="SM00829">
    <property type="entry name" value="PKS_ER"/>
    <property type="match status" value="1"/>
</dbReference>
<dbReference type="STRING" id="498257.G2X1N4"/>
<protein>
    <recommendedName>
        <fullName evidence="3">Enoyl reductase (ER) domain-containing protein</fullName>
    </recommendedName>
</protein>
<dbReference type="HOGENOM" id="CLU_026673_16_1_1"/>
<accession>G2X1N4</accession>
<dbReference type="GeneID" id="20705108"/>
<dbReference type="OMA" id="LIWGGNT"/>
<evidence type="ECO:0000256" key="2">
    <source>
        <dbReference type="ARBA" id="ARBA00023002"/>
    </source>
</evidence>
<dbReference type="Gene3D" id="3.90.180.10">
    <property type="entry name" value="Medium-chain alcohol dehydrogenases, catalytic domain"/>
    <property type="match status" value="1"/>
</dbReference>
<gene>
    <name evidence="4" type="ORF">VDAG_03645</name>
</gene>
<dbReference type="Proteomes" id="UP000001611">
    <property type="component" value="Chromosome 3"/>
</dbReference>
<evidence type="ECO:0000259" key="3">
    <source>
        <dbReference type="SMART" id="SM00829"/>
    </source>
</evidence>
<dbReference type="CDD" id="cd08249">
    <property type="entry name" value="enoyl_reductase_like"/>
    <property type="match status" value="1"/>
</dbReference>
<dbReference type="InParanoid" id="G2X1N4"/>
<dbReference type="GO" id="GO:0016651">
    <property type="term" value="F:oxidoreductase activity, acting on NAD(P)H"/>
    <property type="evidence" value="ECO:0007669"/>
    <property type="project" value="InterPro"/>
</dbReference>
<feature type="domain" description="Enoyl reductase (ER)" evidence="3">
    <location>
        <begin position="13"/>
        <end position="328"/>
    </location>
</feature>
<dbReference type="SUPFAM" id="SSF50129">
    <property type="entry name" value="GroES-like"/>
    <property type="match status" value="1"/>
</dbReference>
<dbReference type="InterPro" id="IPR047122">
    <property type="entry name" value="Trans-enoyl_RdTase-like"/>
</dbReference>
<proteinExistence type="inferred from homology"/>
<evidence type="ECO:0000256" key="1">
    <source>
        <dbReference type="ARBA" id="ARBA00008072"/>
    </source>
</evidence>
<dbReference type="eggNOG" id="KOG1198">
    <property type="taxonomic scope" value="Eukaryota"/>
</dbReference>
<evidence type="ECO:0000313" key="4">
    <source>
        <dbReference type="EMBL" id="EGY22207.1"/>
    </source>
</evidence>
<dbReference type="InterPro" id="IPR036291">
    <property type="entry name" value="NAD(P)-bd_dom_sf"/>
</dbReference>
<dbReference type="InterPro" id="IPR013149">
    <property type="entry name" value="ADH-like_C"/>
</dbReference>
<evidence type="ECO:0000313" key="5">
    <source>
        <dbReference type="Proteomes" id="UP000001611"/>
    </source>
</evidence>
<dbReference type="OrthoDB" id="48317at2759"/>
<dbReference type="Gene3D" id="3.40.50.720">
    <property type="entry name" value="NAD(P)-binding Rossmann-like Domain"/>
    <property type="match status" value="1"/>
</dbReference>
<dbReference type="SUPFAM" id="SSF51735">
    <property type="entry name" value="NAD(P)-binding Rossmann-fold domains"/>
    <property type="match status" value="1"/>
</dbReference>
<dbReference type="PANTHER" id="PTHR45348:SF2">
    <property type="entry name" value="ZINC-TYPE ALCOHOL DEHYDROGENASE-LIKE PROTEIN C2E1P3.01"/>
    <property type="match status" value="1"/>
</dbReference>